<sequence length="405" mass="46101">MTSQKLTSNLRTGTKSRLNSRYSYDPSIKMPSAISPEPVSLPKWQRPAKTQHELPWADIAVIDISKFDQPGGKKQLAEELRQAVHETGFFSLINTGFTPEEVHRQYDIGQGFFNLDAEDKARPGNTCDFSKGNYFGYRSAHDKKMQGTDVLNNVESVNIAKFIPKYKDEPFHPFFEPFRQEIEEFSRRSLDLASKVFTLFSIILELPEDYFSSRHAYASPSEDHLRYMGYHPRPLADDLKVGNTWSRAHTDFGSLTLLWSQDVAGLQIKTSSPSAPNGAGEWRYVPPVDGGIVCNVGDTLDFWSAGYLKSTTHRVVRPPEDQAHLFRQGLFYFVRPGDDVDIKPAPSPLLKRLGLVREHAEEAAPVRGLQYVRERVRDYHDHNDYADMKGKKFRVGNLEIEDEAE</sequence>
<evidence type="ECO:0000313" key="5">
    <source>
        <dbReference type="EMBL" id="KAG7059153.1"/>
    </source>
</evidence>
<dbReference type="AlphaFoldDB" id="A0A9P7UL74"/>
<protein>
    <submittedName>
        <fullName evidence="5">2OG-Fe(II) oxygenase superfamily protein</fullName>
    </submittedName>
</protein>
<evidence type="ECO:0000313" key="6">
    <source>
        <dbReference type="Proteomes" id="UP000699042"/>
    </source>
</evidence>
<dbReference type="Pfam" id="PF03171">
    <property type="entry name" value="2OG-FeII_Oxy"/>
    <property type="match status" value="1"/>
</dbReference>
<evidence type="ECO:0000259" key="3">
    <source>
        <dbReference type="Pfam" id="PF03171"/>
    </source>
</evidence>
<feature type="domain" description="Isopenicillin N synthase-like Fe(2+) 2OG dioxygenase" evidence="3">
    <location>
        <begin position="225"/>
        <end position="335"/>
    </location>
</feature>
<proteinExistence type="inferred from homology"/>
<dbReference type="Pfam" id="PF14226">
    <property type="entry name" value="DIOX_N"/>
    <property type="match status" value="1"/>
</dbReference>
<comment type="caution">
    <text evidence="5">The sequence shown here is derived from an EMBL/GenBank/DDBJ whole genome shotgun (WGS) entry which is preliminary data.</text>
</comment>
<organism evidence="5 6">
    <name type="scientific">Colletotrichum scovillei</name>
    <dbReference type="NCBI Taxonomy" id="1209932"/>
    <lineage>
        <taxon>Eukaryota</taxon>
        <taxon>Fungi</taxon>
        <taxon>Dikarya</taxon>
        <taxon>Ascomycota</taxon>
        <taxon>Pezizomycotina</taxon>
        <taxon>Sordariomycetes</taxon>
        <taxon>Hypocreomycetidae</taxon>
        <taxon>Glomerellales</taxon>
        <taxon>Glomerellaceae</taxon>
        <taxon>Colletotrichum</taxon>
        <taxon>Colletotrichum acutatum species complex</taxon>
    </lineage>
</organism>
<evidence type="ECO:0000259" key="4">
    <source>
        <dbReference type="Pfam" id="PF14226"/>
    </source>
</evidence>
<evidence type="ECO:0000256" key="2">
    <source>
        <dbReference type="SAM" id="MobiDB-lite"/>
    </source>
</evidence>
<feature type="region of interest" description="Disordered" evidence="2">
    <location>
        <begin position="1"/>
        <end position="22"/>
    </location>
</feature>
<feature type="domain" description="Non-haem dioxygenase N-terminal" evidence="4">
    <location>
        <begin position="59"/>
        <end position="166"/>
    </location>
</feature>
<gene>
    <name evidence="5" type="ORF">JMJ77_006521</name>
</gene>
<dbReference type="SUPFAM" id="SSF51197">
    <property type="entry name" value="Clavaminate synthase-like"/>
    <property type="match status" value="1"/>
</dbReference>
<dbReference type="InterPro" id="IPR044861">
    <property type="entry name" value="IPNS-like_FE2OG_OXY"/>
</dbReference>
<name>A0A9P7UL74_9PEZI</name>
<dbReference type="FunFam" id="2.60.120.330:FF:000040">
    <property type="entry name" value="Chromosome 21, whole genome shotgun sequence"/>
    <property type="match status" value="1"/>
</dbReference>
<dbReference type="EMBL" id="JAESDN010000001">
    <property type="protein sequence ID" value="KAG7059153.1"/>
    <property type="molecule type" value="Genomic_DNA"/>
</dbReference>
<dbReference type="PANTHER" id="PTHR47990">
    <property type="entry name" value="2-OXOGLUTARATE (2OG) AND FE(II)-DEPENDENT OXYGENASE SUPERFAMILY PROTEIN-RELATED"/>
    <property type="match status" value="1"/>
</dbReference>
<keyword evidence="6" id="KW-1185">Reference proteome</keyword>
<dbReference type="PRINTS" id="PR00682">
    <property type="entry name" value="IPNSYNTHASE"/>
</dbReference>
<evidence type="ECO:0000256" key="1">
    <source>
        <dbReference type="ARBA" id="ARBA00008056"/>
    </source>
</evidence>
<dbReference type="Proteomes" id="UP000699042">
    <property type="component" value="Unassembled WGS sequence"/>
</dbReference>
<dbReference type="Gene3D" id="2.60.120.330">
    <property type="entry name" value="B-lactam Antibiotic, Isopenicillin N Synthase, Chain"/>
    <property type="match status" value="1"/>
</dbReference>
<dbReference type="InterPro" id="IPR050231">
    <property type="entry name" value="Iron_ascorbate_oxido_reductase"/>
</dbReference>
<comment type="similarity">
    <text evidence="1">Belongs to the iron/ascorbate-dependent oxidoreductase family.</text>
</comment>
<reference evidence="5" key="1">
    <citation type="submission" date="2021-05" db="EMBL/GenBank/DDBJ databases">
        <title>Comparative genomics of three Colletotrichum scovillei strains and genetic complementation revealed genes involved fungal growth and virulence on chili pepper.</title>
        <authorList>
            <person name="Hsieh D.-K."/>
            <person name="Chuang S.-C."/>
            <person name="Chen C.-Y."/>
            <person name="Chao Y.-T."/>
            <person name="Lu M.-Y.J."/>
            <person name="Lee M.-H."/>
            <person name="Shih M.-C."/>
        </authorList>
    </citation>
    <scope>NUCLEOTIDE SEQUENCE</scope>
    <source>
        <strain evidence="5">Coll-153</strain>
    </source>
</reference>
<dbReference type="InterPro" id="IPR026992">
    <property type="entry name" value="DIOX_N"/>
</dbReference>
<dbReference type="InterPro" id="IPR027443">
    <property type="entry name" value="IPNS-like_sf"/>
</dbReference>
<accession>A0A9P7UL74</accession>